<accession>A0A2K3KKI3</accession>
<reference evidence="1 2" key="1">
    <citation type="journal article" date="2014" name="Am. J. Bot.">
        <title>Genome assembly and annotation for red clover (Trifolium pratense; Fabaceae).</title>
        <authorList>
            <person name="Istvanek J."/>
            <person name="Jaros M."/>
            <person name="Krenek A."/>
            <person name="Repkova J."/>
        </authorList>
    </citation>
    <scope>NUCLEOTIDE SEQUENCE [LARGE SCALE GENOMIC DNA]</scope>
    <source>
        <strain evidence="2">cv. Tatra</strain>
        <tissue evidence="1">Young leaves</tissue>
    </source>
</reference>
<dbReference type="EMBL" id="ASHM01199097">
    <property type="protein sequence ID" value="PNX66818.1"/>
    <property type="molecule type" value="Genomic_DNA"/>
</dbReference>
<dbReference type="Proteomes" id="UP000236291">
    <property type="component" value="Unassembled WGS sequence"/>
</dbReference>
<evidence type="ECO:0000313" key="2">
    <source>
        <dbReference type="Proteomes" id="UP000236291"/>
    </source>
</evidence>
<dbReference type="AlphaFoldDB" id="A0A2K3KKI3"/>
<comment type="caution">
    <text evidence="1">The sequence shown here is derived from an EMBL/GenBank/DDBJ whole genome shotgun (WGS) entry which is preliminary data.</text>
</comment>
<name>A0A2K3KKI3_TRIPR</name>
<sequence length="65" mass="7165">MFFPNLGNYTDSFINLVMKRWFLHNDNFSTADGGSDFIMNMKAATAASLLPPGAWPTATITNTYG</sequence>
<proteinExistence type="predicted"/>
<organism evidence="1 2">
    <name type="scientific">Trifolium pratense</name>
    <name type="common">Red clover</name>
    <dbReference type="NCBI Taxonomy" id="57577"/>
    <lineage>
        <taxon>Eukaryota</taxon>
        <taxon>Viridiplantae</taxon>
        <taxon>Streptophyta</taxon>
        <taxon>Embryophyta</taxon>
        <taxon>Tracheophyta</taxon>
        <taxon>Spermatophyta</taxon>
        <taxon>Magnoliopsida</taxon>
        <taxon>eudicotyledons</taxon>
        <taxon>Gunneridae</taxon>
        <taxon>Pentapetalae</taxon>
        <taxon>rosids</taxon>
        <taxon>fabids</taxon>
        <taxon>Fabales</taxon>
        <taxon>Fabaceae</taxon>
        <taxon>Papilionoideae</taxon>
        <taxon>50 kb inversion clade</taxon>
        <taxon>NPAAA clade</taxon>
        <taxon>Hologalegina</taxon>
        <taxon>IRL clade</taxon>
        <taxon>Trifolieae</taxon>
        <taxon>Trifolium</taxon>
    </lineage>
</organism>
<protein>
    <submittedName>
        <fullName evidence="1">Uncharacterized protein</fullName>
    </submittedName>
</protein>
<evidence type="ECO:0000313" key="1">
    <source>
        <dbReference type="EMBL" id="PNX66818.1"/>
    </source>
</evidence>
<gene>
    <name evidence="1" type="ORF">L195_g063230</name>
</gene>
<reference evidence="1 2" key="2">
    <citation type="journal article" date="2017" name="Front. Plant Sci.">
        <title>Gene Classification and Mining of Molecular Markers Useful in Red Clover (Trifolium pratense) Breeding.</title>
        <authorList>
            <person name="Istvanek J."/>
            <person name="Dluhosova J."/>
            <person name="Dluhos P."/>
            <person name="Patkova L."/>
            <person name="Nedelnik J."/>
            <person name="Repkova J."/>
        </authorList>
    </citation>
    <scope>NUCLEOTIDE SEQUENCE [LARGE SCALE GENOMIC DNA]</scope>
    <source>
        <strain evidence="2">cv. Tatra</strain>
        <tissue evidence="1">Young leaves</tissue>
    </source>
</reference>